<dbReference type="Pfam" id="PF00355">
    <property type="entry name" value="Rieske"/>
    <property type="match status" value="1"/>
</dbReference>
<evidence type="ECO:0000313" key="7">
    <source>
        <dbReference type="Proteomes" id="UP001265700"/>
    </source>
</evidence>
<dbReference type="Gene3D" id="2.102.10.10">
    <property type="entry name" value="Rieske [2Fe-2S] iron-sulphur domain"/>
    <property type="match status" value="1"/>
</dbReference>
<accession>A0ABU1WUE8</accession>
<organism evidence="6 7">
    <name type="scientific">Hydrogenophaga palleronii</name>
    <dbReference type="NCBI Taxonomy" id="65655"/>
    <lineage>
        <taxon>Bacteria</taxon>
        <taxon>Pseudomonadati</taxon>
        <taxon>Pseudomonadota</taxon>
        <taxon>Betaproteobacteria</taxon>
        <taxon>Burkholderiales</taxon>
        <taxon>Comamonadaceae</taxon>
        <taxon>Hydrogenophaga</taxon>
    </lineage>
</organism>
<feature type="domain" description="Rieske" evidence="5">
    <location>
        <begin position="4"/>
        <end position="89"/>
    </location>
</feature>
<dbReference type="EMBL" id="JAVDWU010000012">
    <property type="protein sequence ID" value="MDR7152617.1"/>
    <property type="molecule type" value="Genomic_DNA"/>
</dbReference>
<protein>
    <submittedName>
        <fullName evidence="6">Nitrite reductase/ring-hydroxylating ferredoxin subunit</fullName>
    </submittedName>
</protein>
<keyword evidence="1" id="KW-0001">2Fe-2S</keyword>
<keyword evidence="3" id="KW-0408">Iron</keyword>
<evidence type="ECO:0000256" key="3">
    <source>
        <dbReference type="ARBA" id="ARBA00023004"/>
    </source>
</evidence>
<dbReference type="PANTHER" id="PTHR40261:SF1">
    <property type="entry name" value="RIESKE DOMAIN-CONTAINING PROTEIN"/>
    <property type="match status" value="1"/>
</dbReference>
<reference evidence="6 7" key="1">
    <citation type="submission" date="2023-07" db="EMBL/GenBank/DDBJ databases">
        <title>Sorghum-associated microbial communities from plants grown in Nebraska, USA.</title>
        <authorList>
            <person name="Schachtman D."/>
        </authorList>
    </citation>
    <scope>NUCLEOTIDE SEQUENCE [LARGE SCALE GENOMIC DNA]</scope>
    <source>
        <strain evidence="6 7">4249</strain>
    </source>
</reference>
<dbReference type="InterPro" id="IPR017941">
    <property type="entry name" value="Rieske_2Fe-2S"/>
</dbReference>
<dbReference type="InterPro" id="IPR036922">
    <property type="entry name" value="Rieske_2Fe-2S_sf"/>
</dbReference>
<keyword evidence="4" id="KW-0411">Iron-sulfur</keyword>
<dbReference type="Proteomes" id="UP001265700">
    <property type="component" value="Unassembled WGS sequence"/>
</dbReference>
<dbReference type="PANTHER" id="PTHR40261">
    <property type="match status" value="1"/>
</dbReference>
<proteinExistence type="predicted"/>
<keyword evidence="2" id="KW-0479">Metal-binding</keyword>
<dbReference type="SUPFAM" id="SSF50022">
    <property type="entry name" value="ISP domain"/>
    <property type="match status" value="1"/>
</dbReference>
<keyword evidence="7" id="KW-1185">Reference proteome</keyword>
<dbReference type="CDD" id="cd03467">
    <property type="entry name" value="Rieske"/>
    <property type="match status" value="1"/>
</dbReference>
<gene>
    <name evidence="6" type="ORF">J2W49_004595</name>
</gene>
<sequence>MTTMRLCHLNELPEGGARGFDPKRRGQDTVFIVRQGERLFAWADRCPHHGTPMAWRKDAYLNAAGDRIVCGAHGAQFAIDTGLCTLGPCLGDSLTALALQVQPNGDIHLKTTEEQETST</sequence>
<dbReference type="PROSITE" id="PS51296">
    <property type="entry name" value="RIESKE"/>
    <property type="match status" value="1"/>
</dbReference>
<evidence type="ECO:0000256" key="1">
    <source>
        <dbReference type="ARBA" id="ARBA00022714"/>
    </source>
</evidence>
<evidence type="ECO:0000313" key="6">
    <source>
        <dbReference type="EMBL" id="MDR7152617.1"/>
    </source>
</evidence>
<evidence type="ECO:0000256" key="4">
    <source>
        <dbReference type="ARBA" id="ARBA00023014"/>
    </source>
</evidence>
<evidence type="ECO:0000259" key="5">
    <source>
        <dbReference type="PROSITE" id="PS51296"/>
    </source>
</evidence>
<evidence type="ECO:0000256" key="2">
    <source>
        <dbReference type="ARBA" id="ARBA00022723"/>
    </source>
</evidence>
<name>A0ABU1WUE8_9BURK</name>
<comment type="caution">
    <text evidence="6">The sequence shown here is derived from an EMBL/GenBank/DDBJ whole genome shotgun (WGS) entry which is preliminary data.</text>
</comment>